<dbReference type="SUPFAM" id="SSF55658">
    <property type="entry name" value="L9 N-domain-like"/>
    <property type="match status" value="2"/>
</dbReference>
<evidence type="ECO:0000256" key="10">
    <source>
        <dbReference type="ARBA" id="ARBA00022801"/>
    </source>
</evidence>
<dbReference type="CDD" id="cd09280">
    <property type="entry name" value="RNase_HI_eukaryote_like"/>
    <property type="match status" value="1"/>
</dbReference>
<keyword evidence="13" id="KW-0862">Zinc</keyword>
<dbReference type="PANTHER" id="PTHR10642">
    <property type="entry name" value="RIBONUCLEASE H1"/>
    <property type="match status" value="1"/>
</dbReference>
<evidence type="ECO:0000256" key="13">
    <source>
        <dbReference type="PROSITE-ProRule" id="PRU00236"/>
    </source>
</evidence>
<dbReference type="InterPro" id="IPR003000">
    <property type="entry name" value="Sirtuin"/>
</dbReference>
<reference evidence="17" key="1">
    <citation type="journal article" date="2023" name="Mol. Plant Microbe Interact.">
        <title>Elucidating the Obligate Nature and Biological Capacity of an Invasive Fungal Corn Pathogen.</title>
        <authorList>
            <person name="MacCready J.S."/>
            <person name="Roggenkamp E.M."/>
            <person name="Gdanetz K."/>
            <person name="Chilvers M.I."/>
        </authorList>
    </citation>
    <scope>NUCLEOTIDE SEQUENCE</scope>
    <source>
        <strain evidence="17">PM02</strain>
    </source>
</reference>
<feature type="compositionally biased region" description="Acidic residues" evidence="14">
    <location>
        <begin position="542"/>
        <end position="558"/>
    </location>
</feature>
<feature type="binding site" evidence="13">
    <location>
        <position position="200"/>
    </location>
    <ligand>
        <name>Zn(2+)</name>
        <dbReference type="ChEBI" id="CHEBI:29105"/>
    </ligand>
</feature>
<feature type="compositionally biased region" description="Basic and acidic residues" evidence="14">
    <location>
        <begin position="335"/>
        <end position="348"/>
    </location>
</feature>
<dbReference type="InterPro" id="IPR002156">
    <property type="entry name" value="RNaseH_domain"/>
</dbReference>
<dbReference type="InterPro" id="IPR029035">
    <property type="entry name" value="DHS-like_NAD/FAD-binding_dom"/>
</dbReference>
<keyword evidence="12" id="KW-0520">NAD</keyword>
<dbReference type="GO" id="GO:0043137">
    <property type="term" value="P:DNA replication, removal of RNA primer"/>
    <property type="evidence" value="ECO:0007669"/>
    <property type="project" value="TreeGrafter"/>
</dbReference>
<feature type="active site" description="Proton acceptor" evidence="13">
    <location>
        <position position="166"/>
    </location>
</feature>
<dbReference type="EC" id="3.1.26.4" evidence="5"/>
<feature type="region of interest" description="Disordered" evidence="14">
    <location>
        <begin position="61"/>
        <end position="157"/>
    </location>
</feature>
<evidence type="ECO:0000256" key="5">
    <source>
        <dbReference type="ARBA" id="ARBA00012180"/>
    </source>
</evidence>
<dbReference type="GO" id="GO:0003676">
    <property type="term" value="F:nucleic acid binding"/>
    <property type="evidence" value="ECO:0007669"/>
    <property type="project" value="InterPro"/>
</dbReference>
<comment type="caution">
    <text evidence="17">The sequence shown here is derived from an EMBL/GenBank/DDBJ whole genome shotgun (WGS) entry which is preliminary data.</text>
</comment>
<evidence type="ECO:0000256" key="3">
    <source>
        <dbReference type="ARBA" id="ARBA00005300"/>
    </source>
</evidence>
<evidence type="ECO:0000256" key="12">
    <source>
        <dbReference type="ARBA" id="ARBA00023027"/>
    </source>
</evidence>
<dbReference type="PROSITE" id="PS50879">
    <property type="entry name" value="RNASE_H_1"/>
    <property type="match status" value="1"/>
</dbReference>
<comment type="similarity">
    <text evidence="4">Belongs to the sirtuin family. Class I subfamily.</text>
</comment>
<proteinExistence type="inferred from homology"/>
<dbReference type="Gene3D" id="3.40.50.1220">
    <property type="entry name" value="TPP-binding domain"/>
    <property type="match status" value="2"/>
</dbReference>
<keyword evidence="9" id="KW-0255">Endonuclease</keyword>
<dbReference type="Proteomes" id="UP001217918">
    <property type="component" value="Unassembled WGS sequence"/>
</dbReference>
<evidence type="ECO:0000313" key="17">
    <source>
        <dbReference type="EMBL" id="KAK2071087.1"/>
    </source>
</evidence>
<evidence type="ECO:0000256" key="2">
    <source>
        <dbReference type="ARBA" id="ARBA00001946"/>
    </source>
</evidence>
<comment type="catalytic activity">
    <reaction evidence="1">
        <text>Endonucleolytic cleavage to 5'-phosphomonoester.</text>
        <dbReference type="EC" id="3.1.26.4"/>
    </reaction>
</comment>
<evidence type="ECO:0000256" key="7">
    <source>
        <dbReference type="ARBA" id="ARBA00022722"/>
    </source>
</evidence>
<dbReference type="InterPro" id="IPR012337">
    <property type="entry name" value="RNaseH-like_sf"/>
</dbReference>
<dbReference type="InterPro" id="IPR037056">
    <property type="entry name" value="RNase_H1_N_sf"/>
</dbReference>
<feature type="binding site" evidence="13">
    <location>
        <position position="174"/>
    </location>
    <ligand>
        <name>Zn(2+)</name>
        <dbReference type="ChEBI" id="CHEBI:29105"/>
    </ligand>
</feature>
<feature type="binding site" evidence="13">
    <location>
        <position position="203"/>
    </location>
    <ligand>
        <name>Zn(2+)</name>
        <dbReference type="ChEBI" id="CHEBI:29105"/>
    </ligand>
</feature>
<evidence type="ECO:0000313" key="18">
    <source>
        <dbReference type="Proteomes" id="UP001217918"/>
    </source>
</evidence>
<comment type="similarity">
    <text evidence="3">Belongs to the RNase H family.</text>
</comment>
<keyword evidence="11" id="KW-0460">Magnesium</keyword>
<dbReference type="Gene3D" id="3.30.420.10">
    <property type="entry name" value="Ribonuclease H-like superfamily/Ribonuclease H"/>
    <property type="match status" value="1"/>
</dbReference>
<dbReference type="GO" id="GO:0004523">
    <property type="term" value="F:RNA-DNA hybrid ribonuclease activity"/>
    <property type="evidence" value="ECO:0007669"/>
    <property type="project" value="UniProtKB-EC"/>
</dbReference>
<evidence type="ECO:0000259" key="16">
    <source>
        <dbReference type="PROSITE" id="PS50879"/>
    </source>
</evidence>
<keyword evidence="10" id="KW-0378">Hydrolase</keyword>
<dbReference type="InterPro" id="IPR026590">
    <property type="entry name" value="Ssirtuin_cat_dom"/>
</dbReference>
<dbReference type="SUPFAM" id="SSF52467">
    <property type="entry name" value="DHS-like NAD/FAD-binding domain"/>
    <property type="match status" value="2"/>
</dbReference>
<feature type="compositionally biased region" description="Basic and acidic residues" evidence="14">
    <location>
        <begin position="73"/>
        <end position="87"/>
    </location>
</feature>
<evidence type="ECO:0000256" key="1">
    <source>
        <dbReference type="ARBA" id="ARBA00000077"/>
    </source>
</evidence>
<keyword evidence="7" id="KW-0540">Nuclease</keyword>
<comment type="cofactor">
    <cofactor evidence="2">
        <name>Mg(2+)</name>
        <dbReference type="ChEBI" id="CHEBI:18420"/>
    </cofactor>
</comment>
<feature type="region of interest" description="Disordered" evidence="14">
    <location>
        <begin position="564"/>
        <end position="587"/>
    </location>
</feature>
<feature type="domain" description="Deacetylase sirtuin-type" evidence="15">
    <location>
        <begin position="7"/>
        <end position="326"/>
    </location>
</feature>
<dbReference type="SUPFAM" id="SSF53098">
    <property type="entry name" value="Ribonuclease H-like"/>
    <property type="match status" value="1"/>
</dbReference>
<name>A0AAD9MCC8_9PEZI</name>
<organism evidence="17 18">
    <name type="scientific">Phyllachora maydis</name>
    <dbReference type="NCBI Taxonomy" id="1825666"/>
    <lineage>
        <taxon>Eukaryota</taxon>
        <taxon>Fungi</taxon>
        <taxon>Dikarya</taxon>
        <taxon>Ascomycota</taxon>
        <taxon>Pezizomycotina</taxon>
        <taxon>Sordariomycetes</taxon>
        <taxon>Sordariomycetidae</taxon>
        <taxon>Phyllachorales</taxon>
        <taxon>Phyllachoraceae</taxon>
        <taxon>Phyllachora</taxon>
    </lineage>
</organism>
<dbReference type="PANTHER" id="PTHR10642:SF26">
    <property type="entry name" value="RIBONUCLEASE H1"/>
    <property type="match status" value="1"/>
</dbReference>
<dbReference type="EMBL" id="JAQQPM010000004">
    <property type="protein sequence ID" value="KAK2071087.1"/>
    <property type="molecule type" value="Genomic_DNA"/>
</dbReference>
<dbReference type="GO" id="GO:0046872">
    <property type="term" value="F:metal ion binding"/>
    <property type="evidence" value="ECO:0007669"/>
    <property type="project" value="UniProtKB-KW"/>
</dbReference>
<keyword evidence="8 13" id="KW-0479">Metal-binding</keyword>
<dbReference type="InterPro" id="IPR011320">
    <property type="entry name" value="RNase_H1_N"/>
</dbReference>
<feature type="compositionally biased region" description="Low complexity" evidence="14">
    <location>
        <begin position="361"/>
        <end position="370"/>
    </location>
</feature>
<evidence type="ECO:0000256" key="8">
    <source>
        <dbReference type="ARBA" id="ARBA00022723"/>
    </source>
</evidence>
<dbReference type="Gene3D" id="3.40.970.10">
    <property type="entry name" value="Ribonuclease H1, N-terminal domain"/>
    <property type="match status" value="2"/>
</dbReference>
<evidence type="ECO:0000256" key="11">
    <source>
        <dbReference type="ARBA" id="ARBA00022842"/>
    </source>
</evidence>
<dbReference type="FunFam" id="3.40.970.10:FF:000001">
    <property type="entry name" value="Ribonuclease H1"/>
    <property type="match status" value="2"/>
</dbReference>
<feature type="binding site" evidence="13">
    <location>
        <position position="177"/>
    </location>
    <ligand>
        <name>Zn(2+)</name>
        <dbReference type="ChEBI" id="CHEBI:29105"/>
    </ligand>
</feature>
<feature type="region of interest" description="Disordered" evidence="14">
    <location>
        <begin position="335"/>
        <end position="370"/>
    </location>
</feature>
<keyword evidence="6" id="KW-0808">Transferase</keyword>
<dbReference type="InterPro" id="IPR009027">
    <property type="entry name" value="Ribosomal_bL9/RNase_H1_N"/>
</dbReference>
<dbReference type="Pfam" id="PF01693">
    <property type="entry name" value="Cauli_VI"/>
    <property type="match status" value="2"/>
</dbReference>
<dbReference type="GO" id="GO:0016740">
    <property type="term" value="F:transferase activity"/>
    <property type="evidence" value="ECO:0007669"/>
    <property type="project" value="UniProtKB-KW"/>
</dbReference>
<dbReference type="Pfam" id="PF00075">
    <property type="entry name" value="RNase_H"/>
    <property type="match status" value="1"/>
</dbReference>
<dbReference type="PROSITE" id="PS50305">
    <property type="entry name" value="SIRTUIN"/>
    <property type="match status" value="1"/>
</dbReference>
<accession>A0AAD9MCC8</accession>
<gene>
    <name evidence="17" type="ORF">P8C59_005538</name>
</gene>
<feature type="region of interest" description="Disordered" evidence="14">
    <location>
        <begin position="539"/>
        <end position="558"/>
    </location>
</feature>
<evidence type="ECO:0000256" key="14">
    <source>
        <dbReference type="SAM" id="MobiDB-lite"/>
    </source>
</evidence>
<evidence type="ECO:0000256" key="9">
    <source>
        <dbReference type="ARBA" id="ARBA00022759"/>
    </source>
</evidence>
<evidence type="ECO:0000256" key="6">
    <source>
        <dbReference type="ARBA" id="ARBA00022679"/>
    </source>
</evidence>
<evidence type="ECO:0000256" key="4">
    <source>
        <dbReference type="ARBA" id="ARBA00006924"/>
    </source>
</evidence>
<dbReference type="GO" id="GO:0070403">
    <property type="term" value="F:NAD+ binding"/>
    <property type="evidence" value="ECO:0007669"/>
    <property type="project" value="InterPro"/>
</dbReference>
<evidence type="ECO:0000259" key="15">
    <source>
        <dbReference type="PROSITE" id="PS50305"/>
    </source>
</evidence>
<dbReference type="AlphaFoldDB" id="A0AAD9MCC8"/>
<sequence length="751" mass="81863">MPTTHVTPGSEALLQEIAHATYKARRIVVVTGAGISTNSGIPDFRSEDGLYALVQAQYDAAATQPDAPSEPLLADRDDSCPSSDERPPKRRRVTRDQFDRSGGDAGEAAMSSQGTLEEPKDKRIRDDTVQGQPGDPSEPPPPGSQANSTQEAAPSPNRGVECVCLHGSLSELRCFQCARTASWDEDERETDTLAGRQPFCPHCVGATTARQERGKRATGVGMLRPDIVLYGEENPNDHLISPILQHDLSLNPDLLLIMGTSLRVHGLKFVVKDFARAVHHKGGKVVFVNHTKPPDSVWSDVIDYWVGFDCDEWYEYSLSRPRFLLASVRVKIRRNDSDGNRDKNDNKKQWSLSAPAGFDPSSSSSSSSSFSSSSSSSSSSSFSSSPPASLVCLDLATARCSDSDDMAPSKSGAPKYYAVRVGHESGVYFTWAQCQEQIRGFKGAQYKSFLSYQDATDFVAGRNPPDAAAAKPKGNRFYGVAAGHKTGVFTDWTEVTTLIHGYKNPKYKRFNTHDEAEAYVKGFNQSASKKRALRGAEKYNVDYDDDDDVDDDVDDDEFDEDALEEALAMPPAKRAKSTADLDRSRSAGSADSTAAVLEIYTDGSSRGNGRAGAEAGVGVYFGLSDPRNVSERLPGLPQTNQRAELFAIARALQQSADHDGDIRIFTDSNYAIKCLTEWCDKWIQNNWMNDSAAPVKNQDLIKLGLEEMAKVEDRGHRVELRWVKGHGSNVGNIAADQLAVAGSRKPPVTGI</sequence>
<dbReference type="Pfam" id="PF02146">
    <property type="entry name" value="SIR2"/>
    <property type="match status" value="2"/>
</dbReference>
<feature type="compositionally biased region" description="Basic and acidic residues" evidence="14">
    <location>
        <begin position="117"/>
        <end position="128"/>
    </location>
</feature>
<feature type="domain" description="RNase H type-1" evidence="16">
    <location>
        <begin position="593"/>
        <end position="744"/>
    </location>
</feature>
<keyword evidence="18" id="KW-1185">Reference proteome</keyword>
<dbReference type="InterPro" id="IPR050092">
    <property type="entry name" value="RNase_H"/>
</dbReference>
<protein>
    <recommendedName>
        <fullName evidence="5">ribonuclease H</fullName>
        <ecNumber evidence="5">3.1.26.4</ecNumber>
    </recommendedName>
</protein>
<dbReference type="InterPro" id="IPR036397">
    <property type="entry name" value="RNaseH_sf"/>
</dbReference>